<reference evidence="1" key="1">
    <citation type="submission" date="2021-06" db="EMBL/GenBank/DDBJ databases">
        <authorList>
            <person name="Kallberg Y."/>
            <person name="Tangrot J."/>
            <person name="Rosling A."/>
        </authorList>
    </citation>
    <scope>NUCLEOTIDE SEQUENCE</scope>
    <source>
        <strain evidence="1">MA461A</strain>
    </source>
</reference>
<protein>
    <submittedName>
        <fullName evidence="1">4342_t:CDS:1</fullName>
    </submittedName>
</protein>
<keyword evidence="2" id="KW-1185">Reference proteome</keyword>
<proteinExistence type="predicted"/>
<sequence length="133" mass="15399">EPVRGHFPTGIARVDRFAESSMSRLESGETPNTMMNITENLHLHFKNEMCDLIEEEYEINEHFTTNTVMYNVQGVIVTNIGFTEKAIMVVKEHEVILAMPNTLLNKLRFQIRNMIDNIDTEILLEVTEDEDEN</sequence>
<dbReference type="EMBL" id="CAJVQC010037954">
    <property type="protein sequence ID" value="CAG8764988.1"/>
    <property type="molecule type" value="Genomic_DNA"/>
</dbReference>
<gene>
    <name evidence="1" type="ORF">RPERSI_LOCUS15683</name>
</gene>
<evidence type="ECO:0000313" key="1">
    <source>
        <dbReference type="EMBL" id="CAG8764988.1"/>
    </source>
</evidence>
<dbReference type="Proteomes" id="UP000789920">
    <property type="component" value="Unassembled WGS sequence"/>
</dbReference>
<comment type="caution">
    <text evidence="1">The sequence shown here is derived from an EMBL/GenBank/DDBJ whole genome shotgun (WGS) entry which is preliminary data.</text>
</comment>
<evidence type="ECO:0000313" key="2">
    <source>
        <dbReference type="Proteomes" id="UP000789920"/>
    </source>
</evidence>
<name>A0ACA9QSL2_9GLOM</name>
<feature type="non-terminal residue" evidence="1">
    <location>
        <position position="1"/>
    </location>
</feature>
<accession>A0ACA9QSL2</accession>
<organism evidence="1 2">
    <name type="scientific">Racocetra persica</name>
    <dbReference type="NCBI Taxonomy" id="160502"/>
    <lineage>
        <taxon>Eukaryota</taxon>
        <taxon>Fungi</taxon>
        <taxon>Fungi incertae sedis</taxon>
        <taxon>Mucoromycota</taxon>
        <taxon>Glomeromycotina</taxon>
        <taxon>Glomeromycetes</taxon>
        <taxon>Diversisporales</taxon>
        <taxon>Gigasporaceae</taxon>
        <taxon>Racocetra</taxon>
    </lineage>
</organism>